<keyword evidence="2" id="KW-1185">Reference proteome</keyword>
<protein>
    <submittedName>
        <fullName evidence="1">Uncharacterized protein</fullName>
    </submittedName>
</protein>
<proteinExistence type="predicted"/>
<evidence type="ECO:0000313" key="1">
    <source>
        <dbReference type="EMBL" id="GIY80691.1"/>
    </source>
</evidence>
<dbReference type="Proteomes" id="UP001054945">
    <property type="component" value="Unassembled WGS sequence"/>
</dbReference>
<gene>
    <name evidence="1" type="ORF">CEXT_18821</name>
</gene>
<accession>A0AAV4WCV2</accession>
<evidence type="ECO:0000313" key="2">
    <source>
        <dbReference type="Proteomes" id="UP001054945"/>
    </source>
</evidence>
<dbReference type="AlphaFoldDB" id="A0AAV4WCV2"/>
<name>A0AAV4WCV2_CAEEX</name>
<reference evidence="1 2" key="1">
    <citation type="submission" date="2021-06" db="EMBL/GenBank/DDBJ databases">
        <title>Caerostris extrusa draft genome.</title>
        <authorList>
            <person name="Kono N."/>
            <person name="Arakawa K."/>
        </authorList>
    </citation>
    <scope>NUCLEOTIDE SEQUENCE [LARGE SCALE GENOMIC DNA]</scope>
</reference>
<dbReference type="EMBL" id="BPLR01016043">
    <property type="protein sequence ID" value="GIY80691.1"/>
    <property type="molecule type" value="Genomic_DNA"/>
</dbReference>
<organism evidence="1 2">
    <name type="scientific">Caerostris extrusa</name>
    <name type="common">Bark spider</name>
    <name type="synonym">Caerostris bankana</name>
    <dbReference type="NCBI Taxonomy" id="172846"/>
    <lineage>
        <taxon>Eukaryota</taxon>
        <taxon>Metazoa</taxon>
        <taxon>Ecdysozoa</taxon>
        <taxon>Arthropoda</taxon>
        <taxon>Chelicerata</taxon>
        <taxon>Arachnida</taxon>
        <taxon>Araneae</taxon>
        <taxon>Araneomorphae</taxon>
        <taxon>Entelegynae</taxon>
        <taxon>Araneoidea</taxon>
        <taxon>Araneidae</taxon>
        <taxon>Caerostris</taxon>
    </lineage>
</organism>
<sequence>MILRKTGAPATAPGSNEWCDWRFLQVLIQGSRRSGVLVRSISLLRLQAKVSMPSLSLSPSLENNYTVHNSRISTVPGML</sequence>
<comment type="caution">
    <text evidence="1">The sequence shown here is derived from an EMBL/GenBank/DDBJ whole genome shotgun (WGS) entry which is preliminary data.</text>
</comment>